<name>A0A1F4XL35_9BACT</name>
<evidence type="ECO:0000313" key="8">
    <source>
        <dbReference type="Proteomes" id="UP000177614"/>
    </source>
</evidence>
<dbReference type="InterPro" id="IPR037027">
    <property type="entry name" value="YqgF/RNaseH-like_dom_sf"/>
</dbReference>
<dbReference type="GO" id="GO:0005829">
    <property type="term" value="C:cytosol"/>
    <property type="evidence" value="ECO:0007669"/>
    <property type="project" value="TreeGrafter"/>
</dbReference>
<dbReference type="InterPro" id="IPR006641">
    <property type="entry name" value="YqgF/RNaseH-like_dom"/>
</dbReference>
<gene>
    <name evidence="7" type="ORF">A2V81_02465</name>
</gene>
<dbReference type="SMART" id="SM00732">
    <property type="entry name" value="YqgFc"/>
    <property type="match status" value="1"/>
</dbReference>
<evidence type="ECO:0000256" key="1">
    <source>
        <dbReference type="ARBA" id="ARBA00022490"/>
    </source>
</evidence>
<dbReference type="InterPro" id="IPR005227">
    <property type="entry name" value="YqgF"/>
</dbReference>
<evidence type="ECO:0000259" key="6">
    <source>
        <dbReference type="SMART" id="SM00732"/>
    </source>
</evidence>
<keyword evidence="2 5" id="KW-0690">Ribosome biogenesis</keyword>
<evidence type="ECO:0000313" key="7">
    <source>
        <dbReference type="EMBL" id="OGC82366.1"/>
    </source>
</evidence>
<accession>A0A1F4XL35</accession>
<dbReference type="Gene3D" id="3.30.420.140">
    <property type="entry name" value="YqgF/RNase H-like domain"/>
    <property type="match status" value="1"/>
</dbReference>
<dbReference type="HAMAP" id="MF_00651">
    <property type="entry name" value="Nuclease_YqgF"/>
    <property type="match status" value="1"/>
</dbReference>
<dbReference type="SUPFAM" id="SSF53098">
    <property type="entry name" value="Ribonuclease H-like"/>
    <property type="match status" value="1"/>
</dbReference>
<comment type="caution">
    <text evidence="7">The sequence shown here is derived from an EMBL/GenBank/DDBJ whole genome shotgun (WGS) entry which is preliminary data.</text>
</comment>
<evidence type="ECO:0000256" key="3">
    <source>
        <dbReference type="ARBA" id="ARBA00022722"/>
    </source>
</evidence>
<comment type="subcellular location">
    <subcellularLocation>
        <location evidence="5">Cytoplasm</location>
    </subcellularLocation>
</comment>
<keyword evidence="1 5" id="KW-0963">Cytoplasm</keyword>
<dbReference type="InterPro" id="IPR012337">
    <property type="entry name" value="RNaseH-like_sf"/>
</dbReference>
<dbReference type="GO" id="GO:0016788">
    <property type="term" value="F:hydrolase activity, acting on ester bonds"/>
    <property type="evidence" value="ECO:0007669"/>
    <property type="project" value="UniProtKB-UniRule"/>
</dbReference>
<dbReference type="Pfam" id="PF03652">
    <property type="entry name" value="RuvX"/>
    <property type="match status" value="1"/>
</dbReference>
<dbReference type="EC" id="3.1.-.-" evidence="5"/>
<reference evidence="7 8" key="1">
    <citation type="journal article" date="2016" name="Nat. Commun.">
        <title>Thousands of microbial genomes shed light on interconnected biogeochemical processes in an aquifer system.</title>
        <authorList>
            <person name="Anantharaman K."/>
            <person name="Brown C.T."/>
            <person name="Hug L.A."/>
            <person name="Sharon I."/>
            <person name="Castelle C.J."/>
            <person name="Probst A.J."/>
            <person name="Thomas B.C."/>
            <person name="Singh A."/>
            <person name="Wilkins M.J."/>
            <person name="Karaoz U."/>
            <person name="Brodie E.L."/>
            <person name="Williams K.H."/>
            <person name="Hubbard S.S."/>
            <person name="Banfield J.F."/>
        </authorList>
    </citation>
    <scope>NUCLEOTIDE SEQUENCE [LARGE SCALE GENOMIC DNA]</scope>
</reference>
<keyword evidence="3 5" id="KW-0540">Nuclease</keyword>
<comment type="similarity">
    <text evidence="5">Belongs to the YqgF HJR family.</text>
</comment>
<dbReference type="NCBIfam" id="TIGR00250">
    <property type="entry name" value="RNAse_H_YqgF"/>
    <property type="match status" value="1"/>
</dbReference>
<dbReference type="AlphaFoldDB" id="A0A1F4XL35"/>
<dbReference type="EMBL" id="MEWR01000008">
    <property type="protein sequence ID" value="OGC82366.1"/>
    <property type="molecule type" value="Genomic_DNA"/>
</dbReference>
<dbReference type="STRING" id="1817814.A2V81_02465"/>
<dbReference type="GO" id="GO:0004518">
    <property type="term" value="F:nuclease activity"/>
    <property type="evidence" value="ECO:0007669"/>
    <property type="project" value="UniProtKB-KW"/>
</dbReference>
<comment type="function">
    <text evidence="5">Could be a nuclease involved in processing of the 5'-end of pre-16S rRNA.</text>
</comment>
<sequence length="132" mass="14947">MGKILALDFGLKHIGTAISDAQRTFAFARETISNSKDVFDQLSKLITDENIQEIVISRSTSREVNETAQDFADKLKKTIDIPLHFFDERFTTKLAMEIPKTLGMKKKDRQNFDDHSAAAAYLLESYLENVSS</sequence>
<organism evidence="7 8">
    <name type="scientific">Candidatus Abawacabacteria bacterium RBG_16_42_10</name>
    <dbReference type="NCBI Taxonomy" id="1817814"/>
    <lineage>
        <taxon>Bacteria</taxon>
        <taxon>Candidatus Abawacaibacteriota</taxon>
    </lineage>
</organism>
<evidence type="ECO:0000256" key="4">
    <source>
        <dbReference type="ARBA" id="ARBA00022801"/>
    </source>
</evidence>
<proteinExistence type="inferred from homology"/>
<dbReference type="PANTHER" id="PTHR33317">
    <property type="entry name" value="POLYNUCLEOTIDYL TRANSFERASE, RIBONUCLEASE H-LIKE SUPERFAMILY PROTEIN"/>
    <property type="match status" value="1"/>
</dbReference>
<protein>
    <recommendedName>
        <fullName evidence="5">Putative pre-16S rRNA nuclease</fullName>
        <ecNumber evidence="5">3.1.-.-</ecNumber>
    </recommendedName>
</protein>
<dbReference type="CDD" id="cd16964">
    <property type="entry name" value="YqgF"/>
    <property type="match status" value="1"/>
</dbReference>
<feature type="domain" description="YqgF/RNase H-like" evidence="6">
    <location>
        <begin position="2"/>
        <end position="95"/>
    </location>
</feature>
<dbReference type="PANTHER" id="PTHR33317:SF4">
    <property type="entry name" value="POLYNUCLEOTIDYL TRANSFERASE, RIBONUCLEASE H-LIKE SUPERFAMILY PROTEIN"/>
    <property type="match status" value="1"/>
</dbReference>
<dbReference type="GO" id="GO:0000967">
    <property type="term" value="P:rRNA 5'-end processing"/>
    <property type="evidence" value="ECO:0007669"/>
    <property type="project" value="UniProtKB-UniRule"/>
</dbReference>
<evidence type="ECO:0000256" key="2">
    <source>
        <dbReference type="ARBA" id="ARBA00022517"/>
    </source>
</evidence>
<dbReference type="Proteomes" id="UP000177614">
    <property type="component" value="Unassembled WGS sequence"/>
</dbReference>
<evidence type="ECO:0000256" key="5">
    <source>
        <dbReference type="HAMAP-Rule" id="MF_00651"/>
    </source>
</evidence>
<keyword evidence="4 5" id="KW-0378">Hydrolase</keyword>